<evidence type="ECO:0000313" key="2">
    <source>
        <dbReference type="EMBL" id="MBA9086509.1"/>
    </source>
</evidence>
<keyword evidence="1" id="KW-0472">Membrane</keyword>
<evidence type="ECO:0000313" key="3">
    <source>
        <dbReference type="Proteomes" id="UP000567067"/>
    </source>
</evidence>
<reference evidence="2 3" key="1">
    <citation type="submission" date="2020-08" db="EMBL/GenBank/DDBJ databases">
        <title>Genomic Encyclopedia of Type Strains, Phase III (KMG-III): the genomes of soil and plant-associated and newly described type strains.</title>
        <authorList>
            <person name="Whitman W."/>
        </authorList>
    </citation>
    <scope>NUCLEOTIDE SEQUENCE [LARGE SCALE GENOMIC DNA]</scope>
    <source>
        <strain evidence="2 3">CECT 8693</strain>
    </source>
</reference>
<feature type="transmembrane region" description="Helical" evidence="1">
    <location>
        <begin position="78"/>
        <end position="101"/>
    </location>
</feature>
<keyword evidence="1" id="KW-0812">Transmembrane</keyword>
<organism evidence="2 3">
    <name type="scientific">Fontibacillus solani</name>
    <dbReference type="NCBI Taxonomy" id="1572857"/>
    <lineage>
        <taxon>Bacteria</taxon>
        <taxon>Bacillati</taxon>
        <taxon>Bacillota</taxon>
        <taxon>Bacilli</taxon>
        <taxon>Bacillales</taxon>
        <taxon>Paenibacillaceae</taxon>
        <taxon>Fontibacillus</taxon>
    </lineage>
</organism>
<accession>A0A7W3XSF7</accession>
<proteinExistence type="predicted"/>
<keyword evidence="2" id="KW-0378">Hydrolase</keyword>
<evidence type="ECO:0000256" key="1">
    <source>
        <dbReference type="SAM" id="Phobius"/>
    </source>
</evidence>
<feature type="transmembrane region" description="Helical" evidence="1">
    <location>
        <begin position="35"/>
        <end position="57"/>
    </location>
</feature>
<keyword evidence="3" id="KW-1185">Reference proteome</keyword>
<protein>
    <submittedName>
        <fullName evidence="2">Membrane-associated HD superfamily phosphohydrolase</fullName>
    </submittedName>
</protein>
<keyword evidence="1" id="KW-1133">Transmembrane helix</keyword>
<name>A0A7W3XSF7_9BACL</name>
<dbReference type="GO" id="GO:0016787">
    <property type="term" value="F:hydrolase activity"/>
    <property type="evidence" value="ECO:0007669"/>
    <property type="project" value="UniProtKB-KW"/>
</dbReference>
<dbReference type="EMBL" id="JACJIP010000019">
    <property type="protein sequence ID" value="MBA9086509.1"/>
    <property type="molecule type" value="Genomic_DNA"/>
</dbReference>
<dbReference type="Proteomes" id="UP000567067">
    <property type="component" value="Unassembled WGS sequence"/>
</dbReference>
<dbReference type="RefSeq" id="WP_182536703.1">
    <property type="nucleotide sequence ID" value="NZ_JACJIP010000019.1"/>
</dbReference>
<sequence>MWWVLVQNDDISTEYVEKMKKVYTPDISVLNSLEWLLIMVGAAGTIASTAVFVYWIYKLLMFIFAVSKGSRRWNDKRFWSYMGVSLLLIILFISGGIFLIISNLFDFL</sequence>
<comment type="caution">
    <text evidence="2">The sequence shown here is derived from an EMBL/GenBank/DDBJ whole genome shotgun (WGS) entry which is preliminary data.</text>
</comment>
<gene>
    <name evidence="2" type="ORF">FHR92_002987</name>
</gene>
<dbReference type="AlphaFoldDB" id="A0A7W3XSF7"/>